<accession>A0A6J5LT53</accession>
<reference evidence="1" key="1">
    <citation type="submission" date="2020-04" db="EMBL/GenBank/DDBJ databases">
        <authorList>
            <person name="Chiriac C."/>
            <person name="Salcher M."/>
            <person name="Ghai R."/>
            <person name="Kavagutti S V."/>
        </authorList>
    </citation>
    <scope>NUCLEOTIDE SEQUENCE</scope>
</reference>
<evidence type="ECO:0000313" key="1">
    <source>
        <dbReference type="EMBL" id="CAB4137575.1"/>
    </source>
</evidence>
<name>A0A6J5LT53_9CAUD</name>
<gene>
    <name evidence="1" type="ORF">UFOVP323_37</name>
</gene>
<sequence>MRVSQHLTEIEGTEQLEIFKLENGTISIKMGSHPLECREEITIVLSKEGVEELINDLQKIIQ</sequence>
<protein>
    <submittedName>
        <fullName evidence="1">Uncharacterized protein</fullName>
    </submittedName>
</protein>
<dbReference type="EMBL" id="LR796332">
    <property type="protein sequence ID" value="CAB4137575.1"/>
    <property type="molecule type" value="Genomic_DNA"/>
</dbReference>
<organism evidence="1">
    <name type="scientific">uncultured Caudovirales phage</name>
    <dbReference type="NCBI Taxonomy" id="2100421"/>
    <lineage>
        <taxon>Viruses</taxon>
        <taxon>Duplodnaviria</taxon>
        <taxon>Heunggongvirae</taxon>
        <taxon>Uroviricota</taxon>
        <taxon>Caudoviricetes</taxon>
        <taxon>Peduoviridae</taxon>
        <taxon>Maltschvirus</taxon>
        <taxon>Maltschvirus maltsch</taxon>
    </lineage>
</organism>
<proteinExistence type="predicted"/>